<keyword evidence="4 7" id="KW-0812">Transmembrane</keyword>
<gene>
    <name evidence="11" type="ORF">DWX70_06565</name>
    <name evidence="10" type="ORF">F3F51_05015</name>
</gene>
<dbReference type="Pfam" id="PF13715">
    <property type="entry name" value="CarbopepD_reg_2"/>
    <property type="match status" value="1"/>
</dbReference>
<dbReference type="SUPFAM" id="SSF49464">
    <property type="entry name" value="Carboxypeptidase regulatory domain-like"/>
    <property type="match status" value="1"/>
</dbReference>
<evidence type="ECO:0000256" key="7">
    <source>
        <dbReference type="PROSITE-ProRule" id="PRU01360"/>
    </source>
</evidence>
<dbReference type="InterPro" id="IPR036942">
    <property type="entry name" value="Beta-barrel_TonB_sf"/>
</dbReference>
<feature type="signal peptide" evidence="8">
    <location>
        <begin position="1"/>
        <end position="20"/>
    </location>
</feature>
<protein>
    <submittedName>
        <fullName evidence="11">TonB-dependent receptor</fullName>
    </submittedName>
</protein>
<dbReference type="Proteomes" id="UP000460135">
    <property type="component" value="Unassembled WGS sequence"/>
</dbReference>
<keyword evidence="8" id="KW-0732">Signal</keyword>
<sequence>MIKHVVLYLFLLSCTCLVQAQDFNIRGTVFEEETGMGLMGAAVLIEGTTNGAQTDMSGSFSLTGVKAGDKLVVSFIGMKTEIIPITNQNRSSEIIVRLKNDNYQLEQVVVTGYGTARKRDLTGVIVSVSGEELKNAPTNNVMSSLQGKIPGLMVTNSGSAGAEPDIKIRGIGTLNASSNPLYVVDGMLMSDIKFLSNSDIASMEILKDPSSLAIFGVQGANGVIIITTKRAEGDKTSVTYDGYFGAQTVWKRDRVKLTNATDFTMLYNEMLQNQDPNAASWVPDMLGTGTDWQSKVLRERAMITNHNLTVSKSGKNSKSLLSVGYYKQDGVLKYNTYQRFNVRFSQDYDITKNLKAGGNINLSQMDSKPASAKIQNAVMALPTYVPYAPEEDYDPENLGSLYHPSADIQSNVNNPVAQMELYKDTEKYRDYRIIGNIYGEWNFLKDFTLKATGYMDIGLYRGEQYTPRYDVNNSTSHSAHKNDITNFYRKSDEARTFQADFLLSYKKMITNHRIDATVGYTARKAISEGFNAKVDSLANGMNIVPNDLWMLSMGSVNRVSAGDWWNEESFISYLARVNYAYKDRYLLTATFRADGSSKFSPSHRWGYFPSVGLGWVISEEAFMEPLKKVVDFAKLRVSWGKLGNDKIGNYLYYPTINPKGKQVIINGVTQFIPTLSYDIDKNIHWEVMTGIDVGISAQLFNNRLGMELGYYSKTTDDLLAYVSPSSSIGAGYAITNAGSINNKGFEFSLSWKDRIGDVDYGINVNGATLKNKVTKLGDNNSDIISGDYHRTSVGHPIGSYYGYVQDGIFQTQEEVDNYYPMTWTAKPGDIRYKDLNGDEKITDADRTYLGSPMPTFTYGFGFMLGYKNFDLNVDFNGVSGNKILDLKKTVSWTTTNFYEKSLQRWHGEGTSNKEPILDKSRGHNYLSSTNLLENGSYLRLRNVQLGYTLPSSAISKLGISGLRVYVSGQNLLTFKHNTGYTPEIGGSALQGGMDQGDTYPLPSVYTVGLSINF</sequence>
<dbReference type="InterPro" id="IPR023997">
    <property type="entry name" value="TonB-dep_OMP_SusC/RagA_CS"/>
</dbReference>
<feature type="chain" id="PRO_5036073739" evidence="8">
    <location>
        <begin position="21"/>
        <end position="1013"/>
    </location>
</feature>
<dbReference type="InterPro" id="IPR037066">
    <property type="entry name" value="Plug_dom_sf"/>
</dbReference>
<dbReference type="NCBIfam" id="TIGR04057">
    <property type="entry name" value="SusC_RagA_signa"/>
    <property type="match status" value="1"/>
</dbReference>
<dbReference type="SUPFAM" id="SSF56935">
    <property type="entry name" value="Porins"/>
    <property type="match status" value="1"/>
</dbReference>
<evidence type="ECO:0000256" key="1">
    <source>
        <dbReference type="ARBA" id="ARBA00004571"/>
    </source>
</evidence>
<dbReference type="EMBL" id="QRVZ01000004">
    <property type="protein sequence ID" value="RGS85475.1"/>
    <property type="molecule type" value="Genomic_DNA"/>
</dbReference>
<dbReference type="InterPro" id="IPR023996">
    <property type="entry name" value="TonB-dep_OMP_SusC/RagA"/>
</dbReference>
<dbReference type="NCBIfam" id="TIGR04056">
    <property type="entry name" value="OMP_RagA_SusC"/>
    <property type="match status" value="1"/>
</dbReference>
<keyword evidence="2 7" id="KW-0813">Transport</keyword>
<dbReference type="InterPro" id="IPR008969">
    <property type="entry name" value="CarboxyPept-like_regulatory"/>
</dbReference>
<evidence type="ECO:0000313" key="12">
    <source>
        <dbReference type="Proteomes" id="UP000266492"/>
    </source>
</evidence>
<dbReference type="GO" id="GO:0009279">
    <property type="term" value="C:cell outer membrane"/>
    <property type="evidence" value="ECO:0007669"/>
    <property type="project" value="UniProtKB-SubCell"/>
</dbReference>
<accession>A0A395W0B4</accession>
<dbReference type="EMBL" id="VWLX01000003">
    <property type="protein sequence ID" value="KAA3807643.1"/>
    <property type="molecule type" value="Genomic_DNA"/>
</dbReference>
<dbReference type="AlphaFoldDB" id="A0A395W0B4"/>
<evidence type="ECO:0000256" key="6">
    <source>
        <dbReference type="ARBA" id="ARBA00023237"/>
    </source>
</evidence>
<evidence type="ECO:0000256" key="2">
    <source>
        <dbReference type="ARBA" id="ARBA00022448"/>
    </source>
</evidence>
<evidence type="ECO:0000313" key="11">
    <source>
        <dbReference type="EMBL" id="RGS85475.1"/>
    </source>
</evidence>
<keyword evidence="11" id="KW-0675">Receptor</keyword>
<comment type="similarity">
    <text evidence="7">Belongs to the TonB-dependent receptor family.</text>
</comment>
<dbReference type="Gene3D" id="2.60.40.1120">
    <property type="entry name" value="Carboxypeptidase-like, regulatory domain"/>
    <property type="match status" value="1"/>
</dbReference>
<comment type="subcellular location">
    <subcellularLocation>
        <location evidence="1 7">Cell outer membrane</location>
        <topology evidence="1 7">Multi-pass membrane protein</topology>
    </subcellularLocation>
</comment>
<evidence type="ECO:0000313" key="10">
    <source>
        <dbReference type="EMBL" id="KAA3807643.1"/>
    </source>
</evidence>
<evidence type="ECO:0000256" key="4">
    <source>
        <dbReference type="ARBA" id="ARBA00022692"/>
    </source>
</evidence>
<proteinExistence type="inferred from homology"/>
<keyword evidence="5 7" id="KW-0472">Membrane</keyword>
<evidence type="ECO:0000259" key="9">
    <source>
        <dbReference type="Pfam" id="PF07715"/>
    </source>
</evidence>
<dbReference type="InterPro" id="IPR039426">
    <property type="entry name" value="TonB-dep_rcpt-like"/>
</dbReference>
<name>A0A395W0B4_BACOV</name>
<dbReference type="Proteomes" id="UP000266492">
    <property type="component" value="Unassembled WGS sequence"/>
</dbReference>
<dbReference type="PROSITE" id="PS52016">
    <property type="entry name" value="TONB_DEPENDENT_REC_3"/>
    <property type="match status" value="1"/>
</dbReference>
<evidence type="ECO:0000256" key="8">
    <source>
        <dbReference type="SAM" id="SignalP"/>
    </source>
</evidence>
<keyword evidence="3 7" id="KW-1134">Transmembrane beta strand</keyword>
<dbReference type="Gene3D" id="2.40.170.20">
    <property type="entry name" value="TonB-dependent receptor, beta-barrel domain"/>
    <property type="match status" value="1"/>
</dbReference>
<evidence type="ECO:0000313" key="13">
    <source>
        <dbReference type="Proteomes" id="UP000460135"/>
    </source>
</evidence>
<dbReference type="Pfam" id="PF07715">
    <property type="entry name" value="Plug"/>
    <property type="match status" value="1"/>
</dbReference>
<reference evidence="10 13" key="2">
    <citation type="journal article" date="2019" name="Nat. Med.">
        <title>A library of human gut bacterial isolates paired with longitudinal multiomics data enables mechanistic microbiome research.</title>
        <authorList>
            <person name="Poyet M."/>
            <person name="Groussin M."/>
            <person name="Gibbons S.M."/>
            <person name="Avila-Pacheco J."/>
            <person name="Jiang X."/>
            <person name="Kearney S.M."/>
            <person name="Perrotta A.R."/>
            <person name="Berdy B."/>
            <person name="Zhao S."/>
            <person name="Lieberman T.D."/>
            <person name="Swanson P.K."/>
            <person name="Smith M."/>
            <person name="Roesemann S."/>
            <person name="Alexander J.E."/>
            <person name="Rich S.A."/>
            <person name="Livny J."/>
            <person name="Vlamakis H."/>
            <person name="Clish C."/>
            <person name="Bullock K."/>
            <person name="Deik A."/>
            <person name="Scott J."/>
            <person name="Pierce K.A."/>
            <person name="Xavier R.J."/>
            <person name="Alm E.J."/>
        </authorList>
    </citation>
    <scope>NUCLEOTIDE SEQUENCE [LARGE SCALE GENOMIC DNA]</scope>
    <source>
        <strain evidence="10 13">BIOML-A183</strain>
    </source>
</reference>
<keyword evidence="6 7" id="KW-0998">Cell outer membrane</keyword>
<feature type="domain" description="TonB-dependent receptor plug" evidence="9">
    <location>
        <begin position="118"/>
        <end position="223"/>
    </location>
</feature>
<comment type="caution">
    <text evidence="11">The sequence shown here is derived from an EMBL/GenBank/DDBJ whole genome shotgun (WGS) entry which is preliminary data.</text>
</comment>
<evidence type="ECO:0000256" key="5">
    <source>
        <dbReference type="ARBA" id="ARBA00023136"/>
    </source>
</evidence>
<organism evidence="11 12">
    <name type="scientific">Bacteroides ovatus</name>
    <dbReference type="NCBI Taxonomy" id="28116"/>
    <lineage>
        <taxon>Bacteria</taxon>
        <taxon>Pseudomonadati</taxon>
        <taxon>Bacteroidota</taxon>
        <taxon>Bacteroidia</taxon>
        <taxon>Bacteroidales</taxon>
        <taxon>Bacteroidaceae</taxon>
        <taxon>Bacteroides</taxon>
    </lineage>
</organism>
<dbReference type="RefSeq" id="WP_118418445.1">
    <property type="nucleotide sequence ID" value="NZ_CAKJYX010000005.1"/>
</dbReference>
<dbReference type="Gene3D" id="2.170.130.10">
    <property type="entry name" value="TonB-dependent receptor, plug domain"/>
    <property type="match status" value="1"/>
</dbReference>
<evidence type="ECO:0000256" key="3">
    <source>
        <dbReference type="ARBA" id="ARBA00022452"/>
    </source>
</evidence>
<reference evidence="11 12" key="1">
    <citation type="submission" date="2018-08" db="EMBL/GenBank/DDBJ databases">
        <title>A genome reference for cultivated species of the human gut microbiota.</title>
        <authorList>
            <person name="Zou Y."/>
            <person name="Xue W."/>
            <person name="Luo G."/>
        </authorList>
    </citation>
    <scope>NUCLEOTIDE SEQUENCE [LARGE SCALE GENOMIC DNA]</scope>
    <source>
        <strain evidence="11 12">AF20-9LB</strain>
    </source>
</reference>
<dbReference type="InterPro" id="IPR012910">
    <property type="entry name" value="Plug_dom"/>
</dbReference>